<evidence type="ECO:0000256" key="3">
    <source>
        <dbReference type="ARBA" id="ARBA00023242"/>
    </source>
</evidence>
<reference evidence="5" key="2">
    <citation type="submission" date="2023-04" db="EMBL/GenBank/DDBJ databases">
        <authorList>
            <person name="Bruccoleri R.E."/>
            <person name="Oakeley E.J."/>
            <person name="Faust A.-M."/>
            <person name="Dessus-Babus S."/>
            <person name="Altorfer M."/>
            <person name="Burckhardt D."/>
            <person name="Oertli M."/>
            <person name="Naumann U."/>
            <person name="Petersen F."/>
            <person name="Wong J."/>
        </authorList>
    </citation>
    <scope>NUCLEOTIDE SEQUENCE</scope>
    <source>
        <strain evidence="5">GSM-AAB239-AS_SAM_17_03QT</strain>
        <tissue evidence="5">Leaf</tissue>
    </source>
</reference>
<name>A0AAX6EP23_IRIPA</name>
<comment type="caution">
    <text evidence="5">The sequence shown here is derived from an EMBL/GenBank/DDBJ whole genome shotgun (WGS) entry which is preliminary data.</text>
</comment>
<evidence type="ECO:0000256" key="2">
    <source>
        <dbReference type="ARBA" id="ARBA00005907"/>
    </source>
</evidence>
<dbReference type="GO" id="GO:0005654">
    <property type="term" value="C:nucleoplasm"/>
    <property type="evidence" value="ECO:0007669"/>
    <property type="project" value="TreeGrafter"/>
</dbReference>
<evidence type="ECO:0000313" key="6">
    <source>
        <dbReference type="Proteomes" id="UP001140949"/>
    </source>
</evidence>
<evidence type="ECO:0000313" key="5">
    <source>
        <dbReference type="EMBL" id="KAJ6805957.1"/>
    </source>
</evidence>
<dbReference type="InterPro" id="IPR005343">
    <property type="entry name" value="Noc2"/>
</dbReference>
<sequence length="230" mass="26095">MLEMKELKRPPTGGVGKAVNLLGVKQVDKTTLKTRAFQEACIYSVVEELAEHLAQLSYSVAFFELSFVPLVQLRSFCKSTNIDRFRREIKALIQQVEANIEFTNAKRMVIDFSPNDPAIESFLKAEKESGSSPLSRFASSLRLRAQQRSDSMVESSVFVGKKLLCLAANYLKLTTRKTRKKAKEKETRKKEPLCLAHPGCLKRSPRLKKSPSPQRNTTTRKKMWPSTRIS</sequence>
<comment type="similarity">
    <text evidence="2">Belongs to the NOC2 family.</text>
</comment>
<comment type="subcellular location">
    <subcellularLocation>
        <location evidence="1">Nucleus</location>
    </subcellularLocation>
</comment>
<feature type="region of interest" description="Disordered" evidence="4">
    <location>
        <begin position="197"/>
        <end position="230"/>
    </location>
</feature>
<accession>A0AAX6EP23</accession>
<dbReference type="PANTHER" id="PTHR12687:SF4">
    <property type="entry name" value="NUCLEOLAR COMPLEX PROTEIN 2 HOMOLOG"/>
    <property type="match status" value="1"/>
</dbReference>
<reference evidence="5" key="1">
    <citation type="journal article" date="2023" name="GigaByte">
        <title>Genome assembly of the bearded iris, Iris pallida Lam.</title>
        <authorList>
            <person name="Bruccoleri R.E."/>
            <person name="Oakeley E.J."/>
            <person name="Faust A.M.E."/>
            <person name="Altorfer M."/>
            <person name="Dessus-Babus S."/>
            <person name="Burckhardt D."/>
            <person name="Oertli M."/>
            <person name="Naumann U."/>
            <person name="Petersen F."/>
            <person name="Wong J."/>
        </authorList>
    </citation>
    <scope>NUCLEOTIDE SEQUENCE</scope>
    <source>
        <strain evidence="5">GSM-AAB239-AS_SAM_17_03QT</strain>
    </source>
</reference>
<organism evidence="5 6">
    <name type="scientific">Iris pallida</name>
    <name type="common">Sweet iris</name>
    <dbReference type="NCBI Taxonomy" id="29817"/>
    <lineage>
        <taxon>Eukaryota</taxon>
        <taxon>Viridiplantae</taxon>
        <taxon>Streptophyta</taxon>
        <taxon>Embryophyta</taxon>
        <taxon>Tracheophyta</taxon>
        <taxon>Spermatophyta</taxon>
        <taxon>Magnoliopsida</taxon>
        <taxon>Liliopsida</taxon>
        <taxon>Asparagales</taxon>
        <taxon>Iridaceae</taxon>
        <taxon>Iridoideae</taxon>
        <taxon>Irideae</taxon>
        <taxon>Iris</taxon>
    </lineage>
</organism>
<dbReference type="AlphaFoldDB" id="A0AAX6EP23"/>
<gene>
    <name evidence="5" type="ORF">M6B38_176700</name>
</gene>
<dbReference type="GO" id="GO:0042273">
    <property type="term" value="P:ribosomal large subunit biogenesis"/>
    <property type="evidence" value="ECO:0007669"/>
    <property type="project" value="TreeGrafter"/>
</dbReference>
<dbReference type="Proteomes" id="UP001140949">
    <property type="component" value="Unassembled WGS sequence"/>
</dbReference>
<dbReference type="GO" id="GO:0030691">
    <property type="term" value="C:Noc2p-Noc3p complex"/>
    <property type="evidence" value="ECO:0007669"/>
    <property type="project" value="TreeGrafter"/>
</dbReference>
<protein>
    <submittedName>
        <fullName evidence="5">Nucleolar complex protein 2-like protein isoform X2</fullName>
    </submittedName>
</protein>
<proteinExistence type="inferred from homology"/>
<keyword evidence="6" id="KW-1185">Reference proteome</keyword>
<dbReference type="GO" id="GO:0005730">
    <property type="term" value="C:nucleolus"/>
    <property type="evidence" value="ECO:0007669"/>
    <property type="project" value="TreeGrafter"/>
</dbReference>
<dbReference type="GO" id="GO:0030690">
    <property type="term" value="C:Noc1p-Noc2p complex"/>
    <property type="evidence" value="ECO:0007669"/>
    <property type="project" value="TreeGrafter"/>
</dbReference>
<keyword evidence="3" id="KW-0539">Nucleus</keyword>
<evidence type="ECO:0000256" key="4">
    <source>
        <dbReference type="SAM" id="MobiDB-lite"/>
    </source>
</evidence>
<dbReference type="PANTHER" id="PTHR12687">
    <property type="entry name" value="NUCLEOLAR COMPLEX 2 AND RAD4-RELATED"/>
    <property type="match status" value="1"/>
</dbReference>
<evidence type="ECO:0000256" key="1">
    <source>
        <dbReference type="ARBA" id="ARBA00004123"/>
    </source>
</evidence>
<dbReference type="Pfam" id="PF03715">
    <property type="entry name" value="Noc2"/>
    <property type="match status" value="1"/>
</dbReference>
<dbReference type="EMBL" id="JANAVB010035020">
    <property type="protein sequence ID" value="KAJ6805957.1"/>
    <property type="molecule type" value="Genomic_DNA"/>
</dbReference>